<dbReference type="EMBL" id="CACRZD030000001">
    <property type="protein sequence ID" value="CAA6654836.1"/>
    <property type="molecule type" value="Genomic_DNA"/>
</dbReference>
<name>A0A7I8IAS8_SPIIN</name>
<evidence type="ECO:0000313" key="1">
    <source>
        <dbReference type="EMBL" id="CAA2615066.1"/>
    </source>
</evidence>
<protein>
    <submittedName>
        <fullName evidence="1">Uncharacterized protein</fullName>
    </submittedName>
</protein>
<evidence type="ECO:0000313" key="2">
    <source>
        <dbReference type="Proteomes" id="UP001189122"/>
    </source>
</evidence>
<dbReference type="EMBL" id="LR743588">
    <property type="protein sequence ID" value="CAA2615066.1"/>
    <property type="molecule type" value="Genomic_DNA"/>
</dbReference>
<accession>A0A7I8IAS8</accession>
<gene>
    <name evidence="1" type="ORF">SI7747_01001426</name>
</gene>
<dbReference type="AlphaFoldDB" id="A0A7I8IAS8"/>
<reference evidence="1 2" key="1">
    <citation type="submission" date="2019-12" db="EMBL/GenBank/DDBJ databases">
        <authorList>
            <person name="Scholz U."/>
            <person name="Mascher M."/>
            <person name="Fiebig A."/>
        </authorList>
    </citation>
    <scope>NUCLEOTIDE SEQUENCE</scope>
</reference>
<organism evidence="1">
    <name type="scientific">Spirodela intermedia</name>
    <name type="common">Intermediate duckweed</name>
    <dbReference type="NCBI Taxonomy" id="51605"/>
    <lineage>
        <taxon>Eukaryota</taxon>
        <taxon>Viridiplantae</taxon>
        <taxon>Streptophyta</taxon>
        <taxon>Embryophyta</taxon>
        <taxon>Tracheophyta</taxon>
        <taxon>Spermatophyta</taxon>
        <taxon>Magnoliopsida</taxon>
        <taxon>Liliopsida</taxon>
        <taxon>Araceae</taxon>
        <taxon>Lemnoideae</taxon>
        <taxon>Spirodela</taxon>
    </lineage>
</organism>
<dbReference type="Proteomes" id="UP001189122">
    <property type="component" value="Unassembled WGS sequence"/>
</dbReference>
<keyword evidence="2" id="KW-1185">Reference proteome</keyword>
<proteinExistence type="predicted"/>
<sequence length="47" mass="5490">MIERGVELTNVDWRRDNGGKVRSLGGVGVGEWREFYYFTIFRCGLCF</sequence>